<dbReference type="STRING" id="39482.ERS852491_01292"/>
<dbReference type="AlphaFoldDB" id="A0A174CAY7"/>
<dbReference type="Proteomes" id="UP000095544">
    <property type="component" value="Unassembled WGS sequence"/>
</dbReference>
<dbReference type="RefSeq" id="WP_025656893.1">
    <property type="nucleotide sequence ID" value="NZ_BQNQ01000001.1"/>
</dbReference>
<organism evidence="1 2">
    <name type="scientific">Faecalicatena contorta</name>
    <dbReference type="NCBI Taxonomy" id="39482"/>
    <lineage>
        <taxon>Bacteria</taxon>
        <taxon>Bacillati</taxon>
        <taxon>Bacillota</taxon>
        <taxon>Clostridia</taxon>
        <taxon>Lachnospirales</taxon>
        <taxon>Lachnospiraceae</taxon>
        <taxon>Faecalicatena</taxon>
    </lineage>
</organism>
<evidence type="ECO:0000313" key="2">
    <source>
        <dbReference type="Proteomes" id="UP000095544"/>
    </source>
</evidence>
<dbReference type="OrthoDB" id="1952652at2"/>
<evidence type="ECO:0000313" key="1">
    <source>
        <dbReference type="EMBL" id="CUO10632.1"/>
    </source>
</evidence>
<dbReference type="EMBL" id="CYZU01000009">
    <property type="protein sequence ID" value="CUO10632.1"/>
    <property type="molecule type" value="Genomic_DNA"/>
</dbReference>
<sequence length="161" mass="18384">MFRSLSEGELAARGALLIENVQDGFLRFEAVTLRGDKLAMQCFLERCLVVNEGASFADFYYSVLTEEEQRGFVAGLSDEEKSVFLQFETEPRQVYYPLVAENLVFLAEITARNWLFSTFYFTKQKAVVWGNYGLEYPLFCEEGETLEGYKNIAQECGLELG</sequence>
<dbReference type="GeneID" id="93334856"/>
<proteinExistence type="predicted"/>
<accession>A0A174CAY7</accession>
<name>A0A174CAY7_9FIRM</name>
<gene>
    <name evidence="1" type="ORF">ERS852491_01292</name>
</gene>
<protein>
    <submittedName>
        <fullName evidence="1">Uncharacterized protein</fullName>
    </submittedName>
</protein>
<reference evidence="1 2" key="1">
    <citation type="submission" date="2015-09" db="EMBL/GenBank/DDBJ databases">
        <authorList>
            <consortium name="Pathogen Informatics"/>
        </authorList>
    </citation>
    <scope>NUCLEOTIDE SEQUENCE [LARGE SCALE GENOMIC DNA]</scope>
    <source>
        <strain evidence="1 2">2789STDY5834876</strain>
    </source>
</reference>